<evidence type="ECO:0000313" key="2">
    <source>
        <dbReference type="EMBL" id="KAF1842356.1"/>
    </source>
</evidence>
<dbReference type="Proteomes" id="UP000800039">
    <property type="component" value="Unassembled WGS sequence"/>
</dbReference>
<dbReference type="RefSeq" id="XP_040784919.1">
    <property type="nucleotide sequence ID" value="XM_040932155.1"/>
</dbReference>
<dbReference type="AlphaFoldDB" id="A0A9P4GB79"/>
<dbReference type="OrthoDB" id="3801155at2759"/>
<name>A0A9P4GB79_9PLEO</name>
<dbReference type="GeneID" id="63849407"/>
<organism evidence="2 3">
    <name type="scientific">Cucurbitaria berberidis CBS 394.84</name>
    <dbReference type="NCBI Taxonomy" id="1168544"/>
    <lineage>
        <taxon>Eukaryota</taxon>
        <taxon>Fungi</taxon>
        <taxon>Dikarya</taxon>
        <taxon>Ascomycota</taxon>
        <taxon>Pezizomycotina</taxon>
        <taxon>Dothideomycetes</taxon>
        <taxon>Pleosporomycetidae</taxon>
        <taxon>Pleosporales</taxon>
        <taxon>Pleosporineae</taxon>
        <taxon>Cucurbitariaceae</taxon>
        <taxon>Cucurbitaria</taxon>
    </lineage>
</organism>
<feature type="region of interest" description="Disordered" evidence="1">
    <location>
        <begin position="48"/>
        <end position="75"/>
    </location>
</feature>
<comment type="caution">
    <text evidence="2">The sequence shown here is derived from an EMBL/GenBank/DDBJ whole genome shotgun (WGS) entry which is preliminary data.</text>
</comment>
<evidence type="ECO:0000313" key="3">
    <source>
        <dbReference type="Proteomes" id="UP000800039"/>
    </source>
</evidence>
<protein>
    <submittedName>
        <fullName evidence="2">Uncharacterized protein</fullName>
    </submittedName>
</protein>
<accession>A0A9P4GB79</accession>
<reference evidence="2" key="1">
    <citation type="submission" date="2020-01" db="EMBL/GenBank/DDBJ databases">
        <authorList>
            <consortium name="DOE Joint Genome Institute"/>
            <person name="Haridas S."/>
            <person name="Albert R."/>
            <person name="Binder M."/>
            <person name="Bloem J."/>
            <person name="Labutti K."/>
            <person name="Salamov A."/>
            <person name="Andreopoulos B."/>
            <person name="Baker S.E."/>
            <person name="Barry K."/>
            <person name="Bills G."/>
            <person name="Bluhm B.H."/>
            <person name="Cannon C."/>
            <person name="Castanera R."/>
            <person name="Culley D.E."/>
            <person name="Daum C."/>
            <person name="Ezra D."/>
            <person name="Gonzalez J.B."/>
            <person name="Henrissat B."/>
            <person name="Kuo A."/>
            <person name="Liang C."/>
            <person name="Lipzen A."/>
            <person name="Lutzoni F."/>
            <person name="Magnuson J."/>
            <person name="Mondo S."/>
            <person name="Nolan M."/>
            <person name="Ohm R."/>
            <person name="Pangilinan J."/>
            <person name="Park H.-J."/>
            <person name="Ramirez L."/>
            <person name="Alfaro M."/>
            <person name="Sun H."/>
            <person name="Tritt A."/>
            <person name="Yoshinaga Y."/>
            <person name="Zwiers L.-H."/>
            <person name="Turgeon B.G."/>
            <person name="Goodwin S.B."/>
            <person name="Spatafora J.W."/>
            <person name="Crous P.W."/>
            <person name="Grigoriev I.V."/>
        </authorList>
    </citation>
    <scope>NUCLEOTIDE SEQUENCE</scope>
    <source>
        <strain evidence="2">CBS 394.84</strain>
    </source>
</reference>
<keyword evidence="3" id="KW-1185">Reference proteome</keyword>
<sequence>MSRPATTLSARLRARTISLSMTPAQRPFSLNVDAAKARVAHWEPTFPFDALRSDEEQNDSDGDGDNQDGSEDIQNCTTYSAFDPRASRPLLLLHSGVDISVRPPTSTTAVIPRAVKPWPYSLPVYLRPGVGTTFAIMHTTLESARLPETEKDMKKKEKLPAQIGILQAVLYGVPDPEEFSYAQAVVKDGGVLHRVLYGVKDPQKGGEHGGLVGRVEAVKASEDAAAAAVLVIREVKVDLEDNIVEVKGSEIVAK</sequence>
<evidence type="ECO:0000256" key="1">
    <source>
        <dbReference type="SAM" id="MobiDB-lite"/>
    </source>
</evidence>
<feature type="compositionally biased region" description="Acidic residues" evidence="1">
    <location>
        <begin position="56"/>
        <end position="71"/>
    </location>
</feature>
<gene>
    <name evidence="2" type="ORF">K460DRAFT_358975</name>
</gene>
<proteinExistence type="predicted"/>
<dbReference type="EMBL" id="ML976618">
    <property type="protein sequence ID" value="KAF1842356.1"/>
    <property type="molecule type" value="Genomic_DNA"/>
</dbReference>